<dbReference type="STRING" id="311410.LA5095_02149"/>
<feature type="compositionally biased region" description="Polar residues" evidence="1">
    <location>
        <begin position="65"/>
        <end position="74"/>
    </location>
</feature>
<reference evidence="5" key="1">
    <citation type="submission" date="2015-07" db="EMBL/GenBank/DDBJ databases">
        <authorList>
            <person name="Rodrigo-Torres Lidia"/>
            <person name="Arahal R.David."/>
        </authorList>
    </citation>
    <scope>NUCLEOTIDE SEQUENCE [LARGE SCALE GENOMIC DNA]</scope>
    <source>
        <strain evidence="5">CECT 5096</strain>
    </source>
</reference>
<feature type="chain" id="PRO_5009787991" description="DUF4129 domain-containing protein" evidence="3">
    <location>
        <begin position="23"/>
        <end position="238"/>
    </location>
</feature>
<accession>A0A0M7A9A2</accession>
<keyword evidence="2" id="KW-0812">Transmembrane</keyword>
<feature type="signal peptide" evidence="3">
    <location>
        <begin position="1"/>
        <end position="22"/>
    </location>
</feature>
<evidence type="ECO:0008006" key="6">
    <source>
        <dbReference type="Google" id="ProtNLM"/>
    </source>
</evidence>
<organism evidence="4 5">
    <name type="scientific">Roseibium album</name>
    <dbReference type="NCBI Taxonomy" id="311410"/>
    <lineage>
        <taxon>Bacteria</taxon>
        <taxon>Pseudomonadati</taxon>
        <taxon>Pseudomonadota</taxon>
        <taxon>Alphaproteobacteria</taxon>
        <taxon>Hyphomicrobiales</taxon>
        <taxon>Stappiaceae</taxon>
        <taxon>Roseibium</taxon>
    </lineage>
</organism>
<proteinExistence type="predicted"/>
<sequence>MRCIFLFVFVFSLVASVFQTSAQEPVQEPLEIGEAGTEYLRSIRLQGIDSDVSYFDPTAPPPKLDTQQQPSAQEQEAKGRTSSGTGTRWTFGVIAALVLAGIVYLFLRFGGNIAVSLKRDTDNPESKRSGGVQNAPLWAEKLGSFNDILRMADRRRALVLLTQKVLATLAKTNGVLMQRSWTARDTLGHIPLGQPQQSVLRNLVLNSERVQFGGRDVSEDEFREHVSSCRQLLGTGSV</sequence>
<dbReference type="OrthoDB" id="7706243at2"/>
<dbReference type="EMBL" id="CXWC01000002">
    <property type="protein sequence ID" value="CTQ66206.1"/>
    <property type="molecule type" value="Genomic_DNA"/>
</dbReference>
<evidence type="ECO:0000256" key="3">
    <source>
        <dbReference type="SAM" id="SignalP"/>
    </source>
</evidence>
<keyword evidence="5" id="KW-1185">Reference proteome</keyword>
<dbReference type="GeneID" id="97668439"/>
<keyword evidence="2" id="KW-0472">Membrane</keyword>
<name>A0A0M7A9A2_9HYPH</name>
<feature type="transmembrane region" description="Helical" evidence="2">
    <location>
        <begin position="89"/>
        <end position="109"/>
    </location>
</feature>
<evidence type="ECO:0000256" key="2">
    <source>
        <dbReference type="SAM" id="Phobius"/>
    </source>
</evidence>
<evidence type="ECO:0000313" key="5">
    <source>
        <dbReference type="Proteomes" id="UP000049983"/>
    </source>
</evidence>
<dbReference type="AlphaFoldDB" id="A0A0M7A9A2"/>
<gene>
    <name evidence="4" type="ORF">LA5096_01005</name>
</gene>
<evidence type="ECO:0000313" key="4">
    <source>
        <dbReference type="EMBL" id="CTQ66206.1"/>
    </source>
</evidence>
<protein>
    <recommendedName>
        <fullName evidence="6">DUF4129 domain-containing protein</fullName>
    </recommendedName>
</protein>
<feature type="region of interest" description="Disordered" evidence="1">
    <location>
        <begin position="56"/>
        <end position="84"/>
    </location>
</feature>
<evidence type="ECO:0000256" key="1">
    <source>
        <dbReference type="SAM" id="MobiDB-lite"/>
    </source>
</evidence>
<dbReference type="Proteomes" id="UP000049983">
    <property type="component" value="Unassembled WGS sequence"/>
</dbReference>
<dbReference type="RefSeq" id="WP_055114784.1">
    <property type="nucleotide sequence ID" value="NZ_CXWA01000002.1"/>
</dbReference>
<keyword evidence="2" id="KW-1133">Transmembrane helix</keyword>
<keyword evidence="3" id="KW-0732">Signal</keyword>